<dbReference type="Gene3D" id="2.130.10.30">
    <property type="entry name" value="Regulator of chromosome condensation 1/beta-lactamase-inhibitor protein II"/>
    <property type="match status" value="1"/>
</dbReference>
<feature type="compositionally biased region" description="Low complexity" evidence="3">
    <location>
        <begin position="27"/>
        <end position="42"/>
    </location>
</feature>
<evidence type="ECO:0000256" key="1">
    <source>
        <dbReference type="ARBA" id="ARBA00022737"/>
    </source>
</evidence>
<evidence type="ECO:0000313" key="5">
    <source>
        <dbReference type="EMBL" id="KIM39541.1"/>
    </source>
</evidence>
<accession>A0A0C3C7H1</accession>
<dbReference type="PROSITE" id="PS50012">
    <property type="entry name" value="RCC1_3"/>
    <property type="match status" value="4"/>
</dbReference>
<dbReference type="HOGENOM" id="CLU_002285_0_0_1"/>
<dbReference type="InterPro" id="IPR000408">
    <property type="entry name" value="Reg_chr_condens"/>
</dbReference>
<feature type="compositionally biased region" description="Gly residues" evidence="3">
    <location>
        <begin position="43"/>
        <end position="55"/>
    </location>
</feature>
<dbReference type="SUPFAM" id="SSF54695">
    <property type="entry name" value="POZ domain"/>
    <property type="match status" value="2"/>
</dbReference>
<dbReference type="CDD" id="cd18186">
    <property type="entry name" value="BTB_POZ_ZBTB_KLHL-like"/>
    <property type="match status" value="2"/>
</dbReference>
<reference evidence="5 6" key="1">
    <citation type="submission" date="2014-04" db="EMBL/GenBank/DDBJ databases">
        <authorList>
            <consortium name="DOE Joint Genome Institute"/>
            <person name="Kuo A."/>
            <person name="Gay G."/>
            <person name="Dore J."/>
            <person name="Kohler A."/>
            <person name="Nagy L.G."/>
            <person name="Floudas D."/>
            <person name="Copeland A."/>
            <person name="Barry K.W."/>
            <person name="Cichocki N."/>
            <person name="Veneault-Fourrey C."/>
            <person name="LaButti K."/>
            <person name="Lindquist E.A."/>
            <person name="Lipzen A."/>
            <person name="Lundell T."/>
            <person name="Morin E."/>
            <person name="Murat C."/>
            <person name="Sun H."/>
            <person name="Tunlid A."/>
            <person name="Henrissat B."/>
            <person name="Grigoriev I.V."/>
            <person name="Hibbett D.S."/>
            <person name="Martin F."/>
            <person name="Nordberg H.P."/>
            <person name="Cantor M.N."/>
            <person name="Hua S.X."/>
        </authorList>
    </citation>
    <scope>NUCLEOTIDE SEQUENCE [LARGE SCALE GENOMIC DNA]</scope>
    <source>
        <strain evidence="6">h7</strain>
    </source>
</reference>
<feature type="repeat" description="RCC1" evidence="2">
    <location>
        <begin position="346"/>
        <end position="397"/>
    </location>
</feature>
<feature type="region of interest" description="Disordered" evidence="3">
    <location>
        <begin position="1201"/>
        <end position="1384"/>
    </location>
</feature>
<feature type="compositionally biased region" description="Polar residues" evidence="3">
    <location>
        <begin position="1478"/>
        <end position="1488"/>
    </location>
</feature>
<evidence type="ECO:0000313" key="6">
    <source>
        <dbReference type="Proteomes" id="UP000053424"/>
    </source>
</evidence>
<feature type="repeat" description="RCC1" evidence="2">
    <location>
        <begin position="288"/>
        <end position="346"/>
    </location>
</feature>
<dbReference type="Proteomes" id="UP000053424">
    <property type="component" value="Unassembled WGS sequence"/>
</dbReference>
<feature type="region of interest" description="Disordered" evidence="3">
    <location>
        <begin position="27"/>
        <end position="55"/>
    </location>
</feature>
<dbReference type="InterPro" id="IPR009091">
    <property type="entry name" value="RCC1/BLIP-II"/>
</dbReference>
<dbReference type="OrthoDB" id="1893551at2759"/>
<dbReference type="SMART" id="SM00248">
    <property type="entry name" value="ANK"/>
    <property type="match status" value="2"/>
</dbReference>
<feature type="compositionally biased region" description="Basic and acidic residues" evidence="3">
    <location>
        <begin position="1428"/>
        <end position="1439"/>
    </location>
</feature>
<dbReference type="PROSITE" id="PS50097">
    <property type="entry name" value="BTB"/>
    <property type="match status" value="1"/>
</dbReference>
<dbReference type="InterPro" id="IPR036770">
    <property type="entry name" value="Ankyrin_rpt-contain_sf"/>
</dbReference>
<dbReference type="Gene3D" id="3.30.710.10">
    <property type="entry name" value="Potassium Channel Kv1.1, Chain A"/>
    <property type="match status" value="2"/>
</dbReference>
<feature type="compositionally biased region" description="Low complexity" evidence="3">
    <location>
        <begin position="1105"/>
        <end position="1129"/>
    </location>
</feature>
<dbReference type="Gene3D" id="1.25.40.20">
    <property type="entry name" value="Ankyrin repeat-containing domain"/>
    <property type="match status" value="1"/>
</dbReference>
<dbReference type="STRING" id="686832.A0A0C3C7H1"/>
<feature type="compositionally biased region" description="Basic and acidic residues" evidence="3">
    <location>
        <begin position="601"/>
        <end position="610"/>
    </location>
</feature>
<reference evidence="6" key="2">
    <citation type="submission" date="2015-01" db="EMBL/GenBank/DDBJ databases">
        <title>Evolutionary Origins and Diversification of the Mycorrhizal Mutualists.</title>
        <authorList>
            <consortium name="DOE Joint Genome Institute"/>
            <consortium name="Mycorrhizal Genomics Consortium"/>
            <person name="Kohler A."/>
            <person name="Kuo A."/>
            <person name="Nagy L.G."/>
            <person name="Floudas D."/>
            <person name="Copeland A."/>
            <person name="Barry K.W."/>
            <person name="Cichocki N."/>
            <person name="Veneault-Fourrey C."/>
            <person name="LaButti K."/>
            <person name="Lindquist E.A."/>
            <person name="Lipzen A."/>
            <person name="Lundell T."/>
            <person name="Morin E."/>
            <person name="Murat C."/>
            <person name="Riley R."/>
            <person name="Ohm R."/>
            <person name="Sun H."/>
            <person name="Tunlid A."/>
            <person name="Henrissat B."/>
            <person name="Grigoriev I.V."/>
            <person name="Hibbett D.S."/>
            <person name="Martin F."/>
        </authorList>
    </citation>
    <scope>NUCLEOTIDE SEQUENCE [LARGE SCALE GENOMIC DNA]</scope>
    <source>
        <strain evidence="6">h7</strain>
    </source>
</reference>
<gene>
    <name evidence="5" type="ORF">M413DRAFT_19726</name>
</gene>
<protein>
    <recommendedName>
        <fullName evidence="4">BTB domain-containing protein</fullName>
    </recommendedName>
</protein>
<evidence type="ECO:0000256" key="2">
    <source>
        <dbReference type="PROSITE-ProRule" id="PRU00235"/>
    </source>
</evidence>
<feature type="region of interest" description="Disordered" evidence="3">
    <location>
        <begin position="1070"/>
        <end position="1093"/>
    </location>
</feature>
<dbReference type="InterPro" id="IPR000210">
    <property type="entry name" value="BTB/POZ_dom"/>
</dbReference>
<dbReference type="InterPro" id="IPR002110">
    <property type="entry name" value="Ankyrin_rpt"/>
</dbReference>
<organism evidence="5 6">
    <name type="scientific">Hebeloma cylindrosporum</name>
    <dbReference type="NCBI Taxonomy" id="76867"/>
    <lineage>
        <taxon>Eukaryota</taxon>
        <taxon>Fungi</taxon>
        <taxon>Dikarya</taxon>
        <taxon>Basidiomycota</taxon>
        <taxon>Agaricomycotina</taxon>
        <taxon>Agaricomycetes</taxon>
        <taxon>Agaricomycetidae</taxon>
        <taxon>Agaricales</taxon>
        <taxon>Agaricineae</taxon>
        <taxon>Hymenogastraceae</taxon>
        <taxon>Hebeloma</taxon>
    </lineage>
</organism>
<evidence type="ECO:0000256" key="3">
    <source>
        <dbReference type="SAM" id="MobiDB-lite"/>
    </source>
</evidence>
<dbReference type="Pfam" id="PF12796">
    <property type="entry name" value="Ank_2"/>
    <property type="match status" value="1"/>
</dbReference>
<feature type="compositionally biased region" description="Polar residues" evidence="3">
    <location>
        <begin position="1205"/>
        <end position="1214"/>
    </location>
</feature>
<feature type="domain" description="BTB" evidence="4">
    <location>
        <begin position="657"/>
        <end position="754"/>
    </location>
</feature>
<dbReference type="InterPro" id="IPR051625">
    <property type="entry name" value="Signaling_Regulatory_Domain"/>
</dbReference>
<feature type="compositionally biased region" description="Polar residues" evidence="3">
    <location>
        <begin position="1451"/>
        <end position="1470"/>
    </location>
</feature>
<dbReference type="PANTHER" id="PTHR22872:SF2">
    <property type="entry name" value="INHIBITOR OF BRUTON TYROSINE KINASE"/>
    <property type="match status" value="1"/>
</dbReference>
<dbReference type="PRINTS" id="PR00633">
    <property type="entry name" value="RCCNDNSATION"/>
</dbReference>
<dbReference type="SUPFAM" id="SSF50985">
    <property type="entry name" value="RCC1/BLIP-II"/>
    <property type="match status" value="1"/>
</dbReference>
<sequence length="1509" mass="164304">MTLLHDYFNTRNLQGFQRLLDGNYERGSSTSGASSTGNPGSSYTGGGGGKSWKGTTGGVNNTSTCDVNVRDWLGRTALHLACTSVESIEYVRALLKNPYIDVNLPDVESLWTPLHRALYAANFPVALLLLQRSDIDTSLKDLEGYTAFDLYNSTMNGTKPDAKDINAELFTWGANRNASLGLNDGDDRTYPDHVTIKFKEDPSTLERMSLGVRFSPIHVRQIQMSRLHRAVVTAENEGNLRLCGFGSGGRLGPAQHTQYSLKPLPTLNVAVLSVALGQDHTLVLTKSGEVYSWGLNRFSQLGYVVEVSPGSEPIQSIPKRVVGSLRKEVIRGVAASKNASACWTKETVFTWGTNTGQLGYDKNAQPVQITPRPVTKFTNSVIDLAMSDTALAALLVTHHVECIWNDRHYRISFPIHAFPTGIEPYRPPQSIKDSQISKITCCDDTFAALSSNGEVFTFSAPLDTTSGEGRAFKPQRVWALRKKFSAVKDVALGSDGTIIICTESGHVFIRTRNTKNQSGKAFKFERIPFIQRVTQVCANSTGAFGALRIDYEPGPIVVLGNDVAQDLKMVQPYLDFYIRRDVQSASAKTESEDGATSILSDRGDPSLHFDDEPDDASIEGDIAGLLELIAVLEGEQRMRKAGGGSLNYSGVRLPHGADAVVHVQQTGATFPVHRVVLASRSRVLEGVFSGSKVRVGGGDSNSNNNNANVNVNIRLLSARPGPGLGVFKVARLEFSGLHPLSVLIFLRYLYSDELLAIWDRRVSGRMEKQLVGVDANPHRVKMELQRLAQVLDLQVLLVALEAPGKRDIEPSMVRDMERLFDVVHDTTTSAGITPKTTTTTTALTPDVVLQLADREVYCHSVILRARCPLFAGFFDLGDWTAKRWDVDGKVRVDMRHFKWRVMRFVVRFMCCGGDKEMFYVLDFVNSVEEVLHFMFEVLACANELLLDRLVLLCSSVILSHVTINNASFILSESTHYQVNPLIEKIQEYISVNMETFLESRLLDDMQYSLVKQLSRYVKQRQREKAPFSRGEVFVEGAMKKYKEWLEMQDVPGTIVRSVVGRMGVCAGAGAGAGGGSSMTRKEGSGGGVSPPTPVKKAMQKLAMTSAVGSASSSTLNSSSGSAPQMPSRSRVLRRPPSGDDIFAMDDHEPASTSTLDMSLPLSLSLPMSSVVPQQASPPVWKAHGAPRVDMKTVMAEAAAARYPALSNSPRTPSGTRRDTLQNEASPSKASSSKTPTPMSTPTTLPLTWRTVPDPNAAPRGSMPPITTPTPSPRTNSTPSKDTPGPRLSNTATKPPPPPSSPARSQIPGLGPVITPSRQVLSKPGPSNIRGAGPSGSGKAWNQTPPVQSVAKHSPMTPSSDTKGMSFLAIQHSQQTRVVPANDKRSLREIQEEESALQKEAEFMIWWTAEEERVQQEALLKQRSRNSKHKSDNKRDRNESGTKAPGDGSPAGSGQASAMQMRSVPSTSGGESSVAGRQPTAQPSMGTESRVNHSPRKQPRKARLKSSADP</sequence>
<feature type="compositionally biased region" description="Basic residues" evidence="3">
    <location>
        <begin position="1492"/>
        <end position="1503"/>
    </location>
</feature>
<keyword evidence="6" id="KW-1185">Reference proteome</keyword>
<feature type="repeat" description="RCC1" evidence="2">
    <location>
        <begin position="238"/>
        <end position="287"/>
    </location>
</feature>
<dbReference type="InterPro" id="IPR011333">
    <property type="entry name" value="SKP1/BTB/POZ_sf"/>
</dbReference>
<dbReference type="PANTHER" id="PTHR22872">
    <property type="entry name" value="BTK-BINDING PROTEIN-RELATED"/>
    <property type="match status" value="1"/>
</dbReference>
<feature type="repeat" description="RCC1" evidence="2">
    <location>
        <begin position="167"/>
        <end position="235"/>
    </location>
</feature>
<evidence type="ECO:0000259" key="4">
    <source>
        <dbReference type="PROSITE" id="PS50097"/>
    </source>
</evidence>
<keyword evidence="1" id="KW-0677">Repeat</keyword>
<proteinExistence type="predicted"/>
<feature type="compositionally biased region" description="Low complexity" evidence="3">
    <location>
        <begin position="1224"/>
        <end position="1247"/>
    </location>
</feature>
<feature type="region of interest" description="Disordered" evidence="3">
    <location>
        <begin position="1417"/>
        <end position="1509"/>
    </location>
</feature>
<dbReference type="Pfam" id="PF13540">
    <property type="entry name" value="RCC1_2"/>
    <property type="match status" value="1"/>
</dbReference>
<dbReference type="EMBL" id="KN831785">
    <property type="protein sequence ID" value="KIM39541.1"/>
    <property type="molecule type" value="Genomic_DNA"/>
</dbReference>
<dbReference type="SMART" id="SM00225">
    <property type="entry name" value="BTB"/>
    <property type="match status" value="2"/>
</dbReference>
<feature type="region of interest" description="Disordered" evidence="3">
    <location>
        <begin position="1105"/>
        <end position="1155"/>
    </location>
</feature>
<dbReference type="SUPFAM" id="SSF48403">
    <property type="entry name" value="Ankyrin repeat"/>
    <property type="match status" value="1"/>
</dbReference>
<feature type="region of interest" description="Disordered" evidence="3">
    <location>
        <begin position="588"/>
        <end position="614"/>
    </location>
</feature>
<name>A0A0C3C7H1_HEBCY</name>